<dbReference type="HOGENOM" id="CLU_1775062_0_0_9"/>
<dbReference type="Proteomes" id="UP000033682">
    <property type="component" value="Plasmid pHma11p1"/>
</dbReference>
<keyword evidence="1" id="KW-0812">Transmembrane</keyword>
<dbReference type="AlphaFoldDB" id="A0A0F4LQ11"/>
<evidence type="ECO:0000313" key="3">
    <source>
        <dbReference type="Proteomes" id="UP000033682"/>
    </source>
</evidence>
<keyword evidence="1" id="KW-1133">Transmembrane helix</keyword>
<name>A0A0F4LQ11_9LACO</name>
<gene>
    <name evidence="2" type="ORF">JF72_14780</name>
</gene>
<dbReference type="Gene3D" id="2.60.40.10">
    <property type="entry name" value="Immunoglobulins"/>
    <property type="match status" value="1"/>
</dbReference>
<dbReference type="PATRIC" id="fig|303541.3.peg.49"/>
<keyword evidence="3" id="KW-1185">Reference proteome</keyword>
<reference evidence="2 3" key="1">
    <citation type="submission" date="2015-01" db="EMBL/GenBank/DDBJ databases">
        <title>Comparative genomics of the lactic acid bacteria isolated from the honey bee gut.</title>
        <authorList>
            <person name="Ellegaard K.M."/>
            <person name="Tamarit D."/>
            <person name="Javelind E."/>
            <person name="Olofsson T."/>
            <person name="Andersson S.G."/>
            <person name="Vasquez A."/>
        </authorList>
    </citation>
    <scope>NUCLEOTIDE SEQUENCE [LARGE SCALE GENOMIC DNA]</scope>
    <source>
        <strain evidence="2 3">Hma11</strain>
        <plasmid evidence="2">pHma11p1</plasmid>
    </source>
</reference>
<keyword evidence="2" id="KW-0614">Plasmid</keyword>
<dbReference type="InterPro" id="IPR013783">
    <property type="entry name" value="Ig-like_fold"/>
</dbReference>
<proteinExistence type="predicted"/>
<organism evidence="2 3">
    <name type="scientific">Lactobacillus apis</name>
    <dbReference type="NCBI Taxonomy" id="303541"/>
    <lineage>
        <taxon>Bacteria</taxon>
        <taxon>Bacillati</taxon>
        <taxon>Bacillota</taxon>
        <taxon>Bacilli</taxon>
        <taxon>Lactobacillales</taxon>
        <taxon>Lactobacillaceae</taxon>
        <taxon>Lactobacillus</taxon>
    </lineage>
</organism>
<comment type="caution">
    <text evidence="2">The sequence shown here is derived from an EMBL/GenBank/DDBJ whole genome shotgun (WGS) entry which is preliminary data.</text>
</comment>
<keyword evidence="1" id="KW-0472">Membrane</keyword>
<dbReference type="EMBL" id="JXLG01000016">
    <property type="protein sequence ID" value="KJY59646.1"/>
    <property type="molecule type" value="Genomic_DNA"/>
</dbReference>
<protein>
    <submittedName>
        <fullName evidence="2">Uncharacterized protein</fullName>
    </submittedName>
</protein>
<evidence type="ECO:0000256" key="1">
    <source>
        <dbReference type="SAM" id="Phobius"/>
    </source>
</evidence>
<sequence>MYTKDKPTITVLNADDHTKSPDQSAQVINPDETPTYIIEDWVDIIATDSQGNDISDKVVYDAENVDFTKPGDYPVLVSVMDDEMNMASTSFTIHVLSEEDTKRYEAGQDLEQSDKPKKHYKISLLDIIAAVALLAFLIVGIYAYLDAF</sequence>
<feature type="transmembrane region" description="Helical" evidence="1">
    <location>
        <begin position="124"/>
        <end position="145"/>
    </location>
</feature>
<evidence type="ECO:0000313" key="2">
    <source>
        <dbReference type="EMBL" id="KJY59646.1"/>
    </source>
</evidence>
<geneLocation type="plasmid" evidence="2">
    <name>pHma11p1</name>
</geneLocation>
<accession>A0A0F4LQ11</accession>